<dbReference type="PATRIC" id="fig|1679170.3.peg.2462"/>
<keyword evidence="7 9" id="KW-1133">Transmembrane helix</keyword>
<protein>
    <submittedName>
        <fullName evidence="11">PTS galactitol transporter subunit IIC</fullName>
    </submittedName>
</protein>
<dbReference type="Proteomes" id="UP000037146">
    <property type="component" value="Unassembled WGS sequence"/>
</dbReference>
<keyword evidence="6 9" id="KW-0812">Transmembrane</keyword>
<evidence type="ECO:0000313" key="12">
    <source>
        <dbReference type="Proteomes" id="UP000037146"/>
    </source>
</evidence>
<feature type="transmembrane region" description="Helical" evidence="9">
    <location>
        <begin position="247"/>
        <end position="273"/>
    </location>
</feature>
<organism evidence="11 12">
    <name type="scientific">Peribacillus loiseleuriae</name>
    <dbReference type="NCBI Taxonomy" id="1679170"/>
    <lineage>
        <taxon>Bacteria</taxon>
        <taxon>Bacillati</taxon>
        <taxon>Bacillota</taxon>
        <taxon>Bacilli</taxon>
        <taxon>Bacillales</taxon>
        <taxon>Bacillaceae</taxon>
        <taxon>Peribacillus</taxon>
    </lineage>
</organism>
<evidence type="ECO:0000259" key="10">
    <source>
        <dbReference type="PROSITE" id="PS51104"/>
    </source>
</evidence>
<sequence>MHIMESALNWFFGLGGTVFVPIIIFVLALSFRIKFSTSLRSAIYMGIGLTALNLVIDLSVTAMAPVTEGLSKRLHADYSVIDIGYGNVSIAWTWPGVIGVIIGILVINLIFVFLKLTKTLWVDMWNIWHGQAVAALMWALTGSITVGIATGLIFLIVNMFLADYHAKKFQEFNEIPGVTIVATSGTYTATFAMFVMKIIDRIPGLRDLEASPDAIKNRFGIFGEISVVGAIMGIIMGVLAGSSVPTILNLSITLATVLVILPKMLSIIAEGIIPISTGVSKFMRARFPGRDLHIAVDPAVLLGHPSVMSTVILMYPISIFIAAILPGGNFIPVASLAVLPYWVGGMVPYTRGNVIHTVIVAILWIIPTTLISSELASLTTEASRLTGLFTEQISQGARYTNWEESGNILLWFFVKIGNLFGFKG</sequence>
<dbReference type="InterPro" id="IPR013853">
    <property type="entry name" value="EIIC-GAT"/>
</dbReference>
<reference evidence="12" key="1">
    <citation type="submission" date="2015-07" db="EMBL/GenBank/DDBJ databases">
        <title>Genome sequencing project for genomic taxonomy and phylogenomics of Bacillus-like bacteria.</title>
        <authorList>
            <person name="Liu B."/>
            <person name="Wang J."/>
            <person name="Zhu Y."/>
            <person name="Liu G."/>
            <person name="Chen Q."/>
            <person name="Chen Z."/>
            <person name="Lan J."/>
            <person name="Che J."/>
            <person name="Ge C."/>
            <person name="Shi H."/>
            <person name="Pan Z."/>
            <person name="Liu X."/>
        </authorList>
    </citation>
    <scope>NUCLEOTIDE SEQUENCE [LARGE SCALE GENOMIC DNA]</scope>
    <source>
        <strain evidence="12">FJAT-27997</strain>
    </source>
</reference>
<dbReference type="GO" id="GO:0005886">
    <property type="term" value="C:plasma membrane"/>
    <property type="evidence" value="ECO:0007669"/>
    <property type="project" value="UniProtKB-SubCell"/>
</dbReference>
<dbReference type="PANTHER" id="PTHR37324">
    <property type="entry name" value="PTS SYSTEM GALACTITOL-SPECIFIC EIIC COMPONENT"/>
    <property type="match status" value="1"/>
</dbReference>
<dbReference type="GO" id="GO:0015577">
    <property type="term" value="F:galactitol transmembrane transporter activity"/>
    <property type="evidence" value="ECO:0007669"/>
    <property type="project" value="InterPro"/>
</dbReference>
<evidence type="ECO:0000256" key="8">
    <source>
        <dbReference type="ARBA" id="ARBA00023136"/>
    </source>
</evidence>
<comment type="caution">
    <text evidence="11">The sequence shown here is derived from an EMBL/GenBank/DDBJ whole genome shotgun (WGS) entry which is preliminary data.</text>
</comment>
<keyword evidence="3" id="KW-1003">Cell membrane</keyword>
<evidence type="ECO:0000256" key="1">
    <source>
        <dbReference type="ARBA" id="ARBA00004651"/>
    </source>
</evidence>
<evidence type="ECO:0000256" key="3">
    <source>
        <dbReference type="ARBA" id="ARBA00022475"/>
    </source>
</evidence>
<evidence type="ECO:0000256" key="9">
    <source>
        <dbReference type="SAM" id="Phobius"/>
    </source>
</evidence>
<dbReference type="OrthoDB" id="9787936at2"/>
<dbReference type="InterPro" id="IPR013014">
    <property type="entry name" value="PTS_EIIC_2"/>
</dbReference>
<dbReference type="PANTHER" id="PTHR37324:SF2">
    <property type="entry name" value="PTS SYSTEM GALACTITOL-SPECIFIC EIIC COMPONENT"/>
    <property type="match status" value="1"/>
</dbReference>
<evidence type="ECO:0000256" key="7">
    <source>
        <dbReference type="ARBA" id="ARBA00022989"/>
    </source>
</evidence>
<dbReference type="EMBL" id="LFZW01000001">
    <property type="protein sequence ID" value="KMY49974.1"/>
    <property type="molecule type" value="Genomic_DNA"/>
</dbReference>
<evidence type="ECO:0000256" key="5">
    <source>
        <dbReference type="ARBA" id="ARBA00022683"/>
    </source>
</evidence>
<feature type="transmembrane region" description="Helical" evidence="9">
    <location>
        <begin position="92"/>
        <end position="114"/>
    </location>
</feature>
<dbReference type="GO" id="GO:0009401">
    <property type="term" value="P:phosphoenolpyruvate-dependent sugar phosphotransferase system"/>
    <property type="evidence" value="ECO:0007669"/>
    <property type="project" value="UniProtKB-KW"/>
</dbReference>
<dbReference type="PROSITE" id="PS51104">
    <property type="entry name" value="PTS_EIIC_TYPE_2"/>
    <property type="match status" value="1"/>
</dbReference>
<dbReference type="PIRSF" id="PIRSF006304">
    <property type="entry name" value="GatC"/>
    <property type="match status" value="1"/>
</dbReference>
<feature type="transmembrane region" description="Helical" evidence="9">
    <location>
        <begin position="219"/>
        <end position="241"/>
    </location>
</feature>
<proteinExistence type="predicted"/>
<dbReference type="AlphaFoldDB" id="A0A0K9GTH6"/>
<feature type="transmembrane region" description="Helical" evidence="9">
    <location>
        <begin position="43"/>
        <end position="64"/>
    </location>
</feature>
<keyword evidence="8 9" id="KW-0472">Membrane</keyword>
<evidence type="ECO:0000256" key="4">
    <source>
        <dbReference type="ARBA" id="ARBA00022597"/>
    </source>
</evidence>
<feature type="domain" description="PTS EIIC type-2" evidence="10">
    <location>
        <begin position="8"/>
        <end position="424"/>
    </location>
</feature>
<comment type="subcellular location">
    <subcellularLocation>
        <location evidence="1">Cell membrane</location>
        <topology evidence="1">Multi-pass membrane protein</topology>
    </subcellularLocation>
</comment>
<feature type="transmembrane region" description="Helical" evidence="9">
    <location>
        <begin position="135"/>
        <end position="157"/>
    </location>
</feature>
<feature type="transmembrane region" description="Helical" evidence="9">
    <location>
        <begin position="12"/>
        <end position="31"/>
    </location>
</feature>
<keyword evidence="2" id="KW-0813">Transport</keyword>
<feature type="transmembrane region" description="Helical" evidence="9">
    <location>
        <begin position="177"/>
        <end position="199"/>
    </location>
</feature>
<dbReference type="STRING" id="1679170.AC625_10990"/>
<keyword evidence="5" id="KW-0598">Phosphotransferase system</keyword>
<dbReference type="InterPro" id="IPR004703">
    <property type="entry name" value="PTS_sugar-sp_permease"/>
</dbReference>
<feature type="transmembrane region" description="Helical" evidence="9">
    <location>
        <begin position="354"/>
        <end position="373"/>
    </location>
</feature>
<keyword evidence="12" id="KW-1185">Reference proteome</keyword>
<accession>A0A0K9GTH6</accession>
<evidence type="ECO:0000256" key="6">
    <source>
        <dbReference type="ARBA" id="ARBA00022692"/>
    </source>
</evidence>
<evidence type="ECO:0000256" key="2">
    <source>
        <dbReference type="ARBA" id="ARBA00022448"/>
    </source>
</evidence>
<feature type="transmembrane region" description="Helical" evidence="9">
    <location>
        <begin position="319"/>
        <end position="342"/>
    </location>
</feature>
<keyword evidence="4" id="KW-0762">Sugar transport</keyword>
<dbReference type="Pfam" id="PF03611">
    <property type="entry name" value="EIIC-GAT"/>
    <property type="match status" value="1"/>
</dbReference>
<dbReference type="RefSeq" id="WP_049681327.1">
    <property type="nucleotide sequence ID" value="NZ_LFZW01000001.1"/>
</dbReference>
<gene>
    <name evidence="11" type="ORF">AC625_10990</name>
</gene>
<evidence type="ECO:0000313" key="11">
    <source>
        <dbReference type="EMBL" id="KMY49974.1"/>
    </source>
</evidence>
<name>A0A0K9GTH6_9BACI</name>